<dbReference type="AlphaFoldDB" id="A0A9Q9IN49"/>
<organism evidence="1 2">
    <name type="scientific">Dactylosporangium aurantiacum</name>
    <dbReference type="NCBI Taxonomy" id="35754"/>
    <lineage>
        <taxon>Bacteria</taxon>
        <taxon>Bacillati</taxon>
        <taxon>Actinomycetota</taxon>
        <taxon>Actinomycetes</taxon>
        <taxon>Micromonosporales</taxon>
        <taxon>Micromonosporaceae</taxon>
        <taxon>Dactylosporangium</taxon>
    </lineage>
</organism>
<dbReference type="InterPro" id="IPR013785">
    <property type="entry name" value="Aldolase_TIM"/>
</dbReference>
<dbReference type="PANTHER" id="PTHR35882">
    <property type="entry name" value="PELA"/>
    <property type="match status" value="1"/>
</dbReference>
<evidence type="ECO:0000313" key="2">
    <source>
        <dbReference type="Proteomes" id="UP001058003"/>
    </source>
</evidence>
<evidence type="ECO:0000313" key="1">
    <source>
        <dbReference type="EMBL" id="UWZ59222.1"/>
    </source>
</evidence>
<dbReference type="KEGG" id="daur:Daura_25525"/>
<dbReference type="SUPFAM" id="SSF51445">
    <property type="entry name" value="(Trans)glycosidases"/>
    <property type="match status" value="1"/>
</dbReference>
<dbReference type="PANTHER" id="PTHR35882:SF2">
    <property type="entry name" value="PELA"/>
    <property type="match status" value="1"/>
</dbReference>
<gene>
    <name evidence="1" type="ORF">Daura_25525</name>
</gene>
<dbReference type="OrthoDB" id="9795486at2"/>
<dbReference type="RefSeq" id="WP_033362167.1">
    <property type="nucleotide sequence ID" value="NZ_CP073767.1"/>
</dbReference>
<protein>
    <recommendedName>
        <fullName evidence="3">Glycoside-hydrolase family GH114 TIM-barrel domain-containing protein</fullName>
    </recommendedName>
</protein>
<name>A0A9Q9IN49_9ACTN</name>
<dbReference type="EMBL" id="CP073767">
    <property type="protein sequence ID" value="UWZ59222.1"/>
    <property type="molecule type" value="Genomic_DNA"/>
</dbReference>
<proteinExistence type="predicted"/>
<evidence type="ECO:0008006" key="3">
    <source>
        <dbReference type="Google" id="ProtNLM"/>
    </source>
</evidence>
<dbReference type="InterPro" id="IPR017853">
    <property type="entry name" value="GH"/>
</dbReference>
<dbReference type="Proteomes" id="UP001058003">
    <property type="component" value="Chromosome"/>
</dbReference>
<dbReference type="Gene3D" id="3.20.20.70">
    <property type="entry name" value="Aldolase class I"/>
    <property type="match status" value="1"/>
</dbReference>
<reference evidence="1" key="1">
    <citation type="submission" date="2021-04" db="EMBL/GenBank/DDBJ databases">
        <title>Dactylosporangium aurantiacum NRRL B-8018 full assembly.</title>
        <authorList>
            <person name="Hartkoorn R.C."/>
            <person name="Beaudoing E."/>
            <person name="Hot D."/>
        </authorList>
    </citation>
    <scope>NUCLEOTIDE SEQUENCE</scope>
    <source>
        <strain evidence="1">NRRL B-8018</strain>
    </source>
</reference>
<accession>A0A9Q9IN49</accession>
<sequence length="231" mass="25525">MNAKAPIVFYYGTGRLASLRRYRRAILQPEFYGPQELALLRADGTEPLAYLSLSEDQGPPAPWQRPQRNPDWGGAFVHVGHPGWFDHVLGQARAAIDGGFTGLFLDTLNVELTFPEDLPDLLRLVAAVRSVAGSGYVLANRGFGMLPDLAEHVDGILFESFSARWTDDGYGPWPPEILEGHARVAEDLPRYDLELFALDYADTPGLADFARRRAALFGMHCVVSDRALSLV</sequence>
<keyword evidence="2" id="KW-1185">Reference proteome</keyword>